<dbReference type="AlphaFoldDB" id="A0A239AFM2"/>
<dbReference type="EMBL" id="FZNS01000012">
    <property type="protein sequence ID" value="SNR94141.1"/>
    <property type="molecule type" value="Genomic_DNA"/>
</dbReference>
<sequence length="36" mass="4289">MVTLARYYRKTLNTAYQRLFAAFTAAKFNRIESEDQ</sequence>
<dbReference type="Proteomes" id="UP000198310">
    <property type="component" value="Unassembled WGS sequence"/>
</dbReference>
<organism evidence="1 2">
    <name type="scientific">Hymenobacter mucosus</name>
    <dbReference type="NCBI Taxonomy" id="1411120"/>
    <lineage>
        <taxon>Bacteria</taxon>
        <taxon>Pseudomonadati</taxon>
        <taxon>Bacteroidota</taxon>
        <taxon>Cytophagia</taxon>
        <taxon>Cytophagales</taxon>
        <taxon>Hymenobacteraceae</taxon>
        <taxon>Hymenobacter</taxon>
    </lineage>
</organism>
<evidence type="ECO:0000313" key="1">
    <source>
        <dbReference type="EMBL" id="SNR94141.1"/>
    </source>
</evidence>
<protein>
    <submittedName>
        <fullName evidence="1">Uncharacterized protein</fullName>
    </submittedName>
</protein>
<keyword evidence="2" id="KW-1185">Reference proteome</keyword>
<gene>
    <name evidence="1" type="ORF">SAMN06269173_11235</name>
</gene>
<accession>A0A239AFM2</accession>
<name>A0A239AFM2_9BACT</name>
<evidence type="ECO:0000313" key="2">
    <source>
        <dbReference type="Proteomes" id="UP000198310"/>
    </source>
</evidence>
<reference evidence="2" key="1">
    <citation type="submission" date="2017-06" db="EMBL/GenBank/DDBJ databases">
        <authorList>
            <person name="Varghese N."/>
            <person name="Submissions S."/>
        </authorList>
    </citation>
    <scope>NUCLEOTIDE SEQUENCE [LARGE SCALE GENOMIC DNA]</scope>
    <source>
        <strain evidence="2">DSM 28041</strain>
    </source>
</reference>
<proteinExistence type="predicted"/>